<name>A0A6C1KJE0_XANAU</name>
<comment type="caution">
    <text evidence="1">The sequence shown here is derived from an EMBL/GenBank/DDBJ whole genome shotgun (WGS) entry which is preliminary data.</text>
</comment>
<reference evidence="1 2" key="1">
    <citation type="submission" date="2019-05" db="EMBL/GenBank/DDBJ databases">
        <authorList>
            <person name="Zhou X."/>
        </authorList>
    </citation>
    <scope>NUCLEOTIDE SEQUENCE [LARGE SCALE GENOMIC DNA]</scope>
    <source>
        <strain evidence="1 2">DSM 432</strain>
    </source>
</reference>
<dbReference type="Gene3D" id="3.60.15.10">
    <property type="entry name" value="Ribonuclease Z/Hydroxyacylglutathione hydrolase-like"/>
    <property type="match status" value="1"/>
</dbReference>
<evidence type="ECO:0000313" key="1">
    <source>
        <dbReference type="EMBL" id="TLX44305.1"/>
    </source>
</evidence>
<gene>
    <name evidence="1" type="ORF">FBQ73_03630</name>
</gene>
<dbReference type="InterPro" id="IPR036866">
    <property type="entry name" value="RibonucZ/Hydroxyglut_hydro"/>
</dbReference>
<organism evidence="1 2">
    <name type="scientific">Xanthobacter autotrophicus</name>
    <dbReference type="NCBI Taxonomy" id="280"/>
    <lineage>
        <taxon>Bacteria</taxon>
        <taxon>Pseudomonadati</taxon>
        <taxon>Pseudomonadota</taxon>
        <taxon>Alphaproteobacteria</taxon>
        <taxon>Hyphomicrobiales</taxon>
        <taxon>Xanthobacteraceae</taxon>
        <taxon>Xanthobacter</taxon>
    </lineage>
</organism>
<dbReference type="RefSeq" id="WP_138398156.1">
    <property type="nucleotide sequence ID" value="NZ_JBAFVI010000015.1"/>
</dbReference>
<proteinExistence type="predicted"/>
<evidence type="ECO:0000313" key="2">
    <source>
        <dbReference type="Proteomes" id="UP000305131"/>
    </source>
</evidence>
<dbReference type="OrthoDB" id="9789133at2"/>
<protein>
    <submittedName>
        <fullName evidence="1">MBL fold metallo-hydrolase</fullName>
    </submittedName>
</protein>
<dbReference type="Pfam" id="PF13483">
    <property type="entry name" value="Lactamase_B_3"/>
    <property type="match status" value="1"/>
</dbReference>
<dbReference type="EMBL" id="VAUP01000010">
    <property type="protein sequence ID" value="TLX44305.1"/>
    <property type="molecule type" value="Genomic_DNA"/>
</dbReference>
<dbReference type="PANTHER" id="PTHR39189">
    <property type="entry name" value="UPF0173 METAL-DEPENDENT HYDROLASE YTKL"/>
    <property type="match status" value="1"/>
</dbReference>
<dbReference type="Proteomes" id="UP000305131">
    <property type="component" value="Unassembled WGS sequence"/>
</dbReference>
<dbReference type="GeneID" id="95772545"/>
<accession>A0A6C1KJE0</accession>
<dbReference type="GO" id="GO:0016787">
    <property type="term" value="F:hydrolase activity"/>
    <property type="evidence" value="ECO:0007669"/>
    <property type="project" value="UniProtKB-KW"/>
</dbReference>
<dbReference type="SUPFAM" id="SSF56281">
    <property type="entry name" value="Metallo-hydrolase/oxidoreductase"/>
    <property type="match status" value="1"/>
</dbReference>
<dbReference type="AlphaFoldDB" id="A0A6C1KJE0"/>
<sequence>MKDRSSEGLWAWRQPENHNHMIELQEAAPAASADGAIELAFFGGSAFRITTPAGLTLMLDPWRNPPWGTWDWYLYDFPATQVDVALSTHAHFDHDGLHQLSANVILDRLIGTYSFADVTITGIADKHVSDSRHNAYDWAEMTRRLTHVGTTPPDNWRSFDNCLLIVEVAGLRILHWGDNRPNPPERVWEQLGQIDILLLPVDGSQHVLSYEQADAIAERLKARLIVPHHYGIWDVTTRGSTLLPPDSWVNARADAIWAETGAMRLDPAFVKAQAGRVFCFGEKVAFDKPALKALPKGA</sequence>
<keyword evidence="1" id="KW-0378">Hydrolase</keyword>
<dbReference type="PANTHER" id="PTHR39189:SF1">
    <property type="entry name" value="UPF0173 METAL-DEPENDENT HYDROLASE YTKL"/>
    <property type="match status" value="1"/>
</dbReference>